<dbReference type="GO" id="GO:0055085">
    <property type="term" value="P:transmembrane transport"/>
    <property type="evidence" value="ECO:0007669"/>
    <property type="project" value="InterPro"/>
</dbReference>
<evidence type="ECO:0000256" key="3">
    <source>
        <dbReference type="ARBA" id="ARBA00022475"/>
    </source>
</evidence>
<evidence type="ECO:0000313" key="9">
    <source>
        <dbReference type="EMBL" id="TET43721.1"/>
    </source>
</evidence>
<evidence type="ECO:0000256" key="1">
    <source>
        <dbReference type="ARBA" id="ARBA00004651"/>
    </source>
</evidence>
<comment type="similarity">
    <text evidence="7">Belongs to the binding-protein-dependent transport system permease family.</text>
</comment>
<dbReference type="InterPro" id="IPR035906">
    <property type="entry name" value="MetI-like_sf"/>
</dbReference>
<dbReference type="PANTHER" id="PTHR43005">
    <property type="entry name" value="BLR7065 PROTEIN"/>
    <property type="match status" value="1"/>
</dbReference>
<evidence type="ECO:0000256" key="7">
    <source>
        <dbReference type="RuleBase" id="RU363032"/>
    </source>
</evidence>
<feature type="transmembrane region" description="Helical" evidence="7">
    <location>
        <begin position="102"/>
        <end position="123"/>
    </location>
</feature>
<comment type="caution">
    <text evidence="9">The sequence shown here is derived from an EMBL/GenBank/DDBJ whole genome shotgun (WGS) entry which is preliminary data.</text>
</comment>
<dbReference type="AlphaFoldDB" id="A0A523UN36"/>
<keyword evidence="2 7" id="KW-0813">Transport</keyword>
<dbReference type="Proteomes" id="UP000320679">
    <property type="component" value="Unassembled WGS sequence"/>
</dbReference>
<evidence type="ECO:0000256" key="6">
    <source>
        <dbReference type="ARBA" id="ARBA00023136"/>
    </source>
</evidence>
<organism evidence="9 10">
    <name type="scientific">Aerophobetes bacterium</name>
    <dbReference type="NCBI Taxonomy" id="2030807"/>
    <lineage>
        <taxon>Bacteria</taxon>
        <taxon>Candidatus Aerophobota</taxon>
    </lineage>
</organism>
<proteinExistence type="inferred from homology"/>
<comment type="subcellular location">
    <subcellularLocation>
        <location evidence="1 7">Cell membrane</location>
        <topology evidence="1 7">Multi-pass membrane protein</topology>
    </subcellularLocation>
</comment>
<dbReference type="PANTHER" id="PTHR43005:SF1">
    <property type="entry name" value="SPERMIDINE_PUTRESCINE TRANSPORT SYSTEM PERMEASE PROTEIN"/>
    <property type="match status" value="1"/>
</dbReference>
<dbReference type="EMBL" id="SOJK01000251">
    <property type="protein sequence ID" value="TET43721.1"/>
    <property type="molecule type" value="Genomic_DNA"/>
</dbReference>
<feature type="transmembrane region" description="Helical" evidence="7">
    <location>
        <begin position="186"/>
        <end position="210"/>
    </location>
</feature>
<keyword evidence="6 7" id="KW-0472">Membrane</keyword>
<reference evidence="9 10" key="1">
    <citation type="submission" date="2019-03" db="EMBL/GenBank/DDBJ databases">
        <title>Metabolic potential of uncultured bacteria and archaea associated with petroleum seepage in deep-sea sediments.</title>
        <authorList>
            <person name="Dong X."/>
            <person name="Hubert C."/>
        </authorList>
    </citation>
    <scope>NUCLEOTIDE SEQUENCE [LARGE SCALE GENOMIC DNA]</scope>
    <source>
        <strain evidence="9">E29_bin78</strain>
    </source>
</reference>
<dbReference type="InterPro" id="IPR000515">
    <property type="entry name" value="MetI-like"/>
</dbReference>
<dbReference type="CDD" id="cd06261">
    <property type="entry name" value="TM_PBP2"/>
    <property type="match status" value="1"/>
</dbReference>
<feature type="transmembrane region" description="Helical" evidence="7">
    <location>
        <begin position="37"/>
        <end position="58"/>
    </location>
</feature>
<dbReference type="Gene3D" id="1.10.3720.10">
    <property type="entry name" value="MetI-like"/>
    <property type="match status" value="1"/>
</dbReference>
<accession>A0A523UN36</accession>
<feature type="transmembrane region" description="Helical" evidence="7">
    <location>
        <begin position="289"/>
        <end position="311"/>
    </location>
</feature>
<dbReference type="PROSITE" id="PS50928">
    <property type="entry name" value="ABC_TM1"/>
    <property type="match status" value="1"/>
</dbReference>
<feature type="transmembrane region" description="Helical" evidence="7">
    <location>
        <begin position="135"/>
        <end position="155"/>
    </location>
</feature>
<name>A0A523UN36_UNCAE</name>
<sequence>MRKRAPLQAPSQTLRMKIRNKQKWQRSLSVIIDNQKWLAYLILVPVVILIFFMAYFPAIQSFRFSLMYYNTRLPERIHFVGLNNYIRILKDPLFLEALKRTAYFVVIAVGMILSIALVFSLVLNKSFKGRSILRALVMVPWAIPPVINGFMWKWLLSGDFGFLNGILYQFGLISSYKPWLKDPFMALNWATLTFVWRFTPFVTILLLGALQSIPLELYDSAKVDGAGARSCLWHITLPLLRPMLTIALIIIMIFAFTVFDEIYTLTGLDPATKTLMMYGYELAFEKGRFGIGSALAYVIGIFMFLITYSYIKSIYREVKY</sequence>
<evidence type="ECO:0000256" key="2">
    <source>
        <dbReference type="ARBA" id="ARBA00022448"/>
    </source>
</evidence>
<dbReference type="SUPFAM" id="SSF161098">
    <property type="entry name" value="MetI-like"/>
    <property type="match status" value="1"/>
</dbReference>
<evidence type="ECO:0000256" key="5">
    <source>
        <dbReference type="ARBA" id="ARBA00022989"/>
    </source>
</evidence>
<dbReference type="GO" id="GO:0005886">
    <property type="term" value="C:plasma membrane"/>
    <property type="evidence" value="ECO:0007669"/>
    <property type="project" value="UniProtKB-SubCell"/>
</dbReference>
<dbReference type="Pfam" id="PF00528">
    <property type="entry name" value="BPD_transp_1"/>
    <property type="match status" value="1"/>
</dbReference>
<evidence type="ECO:0000313" key="10">
    <source>
        <dbReference type="Proteomes" id="UP000320679"/>
    </source>
</evidence>
<keyword evidence="5 7" id="KW-1133">Transmembrane helix</keyword>
<protein>
    <submittedName>
        <fullName evidence="9">Sugar ABC transporter permease</fullName>
    </submittedName>
</protein>
<evidence type="ECO:0000259" key="8">
    <source>
        <dbReference type="PROSITE" id="PS50928"/>
    </source>
</evidence>
<feature type="transmembrane region" description="Helical" evidence="7">
    <location>
        <begin position="239"/>
        <end position="259"/>
    </location>
</feature>
<keyword evidence="4 7" id="KW-0812">Transmembrane</keyword>
<gene>
    <name evidence="9" type="ORF">E3J59_05895</name>
</gene>
<feature type="domain" description="ABC transmembrane type-1" evidence="8">
    <location>
        <begin position="98"/>
        <end position="310"/>
    </location>
</feature>
<keyword evidence="3" id="KW-1003">Cell membrane</keyword>
<evidence type="ECO:0000256" key="4">
    <source>
        <dbReference type="ARBA" id="ARBA00022692"/>
    </source>
</evidence>